<dbReference type="Proteomes" id="UP001064489">
    <property type="component" value="Chromosome 1"/>
</dbReference>
<dbReference type="EMBL" id="JAJSOW010000003">
    <property type="protein sequence ID" value="KAI9193786.1"/>
    <property type="molecule type" value="Genomic_DNA"/>
</dbReference>
<evidence type="ECO:0000313" key="1">
    <source>
        <dbReference type="EMBL" id="KAI9193786.1"/>
    </source>
</evidence>
<name>A0AAD5JI98_ACENE</name>
<comment type="caution">
    <text evidence="1">The sequence shown here is derived from an EMBL/GenBank/DDBJ whole genome shotgun (WGS) entry which is preliminary data.</text>
</comment>
<dbReference type="InterPro" id="IPR021109">
    <property type="entry name" value="Peptidase_aspartic_dom_sf"/>
</dbReference>
<dbReference type="Gene3D" id="2.40.70.10">
    <property type="entry name" value="Acid Proteases"/>
    <property type="match status" value="1"/>
</dbReference>
<protein>
    <submittedName>
        <fullName evidence="1">Uncharacterized protein</fullName>
    </submittedName>
</protein>
<accession>A0AAD5JI98</accession>
<reference evidence="1" key="2">
    <citation type="submission" date="2023-02" db="EMBL/GenBank/DDBJ databases">
        <authorList>
            <person name="Swenson N.G."/>
            <person name="Wegrzyn J.L."/>
            <person name="Mcevoy S.L."/>
        </authorList>
    </citation>
    <scope>NUCLEOTIDE SEQUENCE</scope>
    <source>
        <strain evidence="1">91603</strain>
        <tissue evidence="1">Leaf</tissue>
    </source>
</reference>
<dbReference type="PANTHER" id="PTHR33067">
    <property type="entry name" value="RNA-DIRECTED DNA POLYMERASE-RELATED"/>
    <property type="match status" value="1"/>
</dbReference>
<dbReference type="CDD" id="cd00303">
    <property type="entry name" value="retropepsin_like"/>
    <property type="match status" value="1"/>
</dbReference>
<gene>
    <name evidence="1" type="ORF">LWI28_000162</name>
</gene>
<proteinExistence type="predicted"/>
<reference evidence="1" key="1">
    <citation type="journal article" date="2022" name="Plant J.">
        <title>Strategies of tolerance reflected in two North American maple genomes.</title>
        <authorList>
            <person name="McEvoy S.L."/>
            <person name="Sezen U.U."/>
            <person name="Trouern-Trend A."/>
            <person name="McMahon S.M."/>
            <person name="Schaberg P.G."/>
            <person name="Yang J."/>
            <person name="Wegrzyn J.L."/>
            <person name="Swenson N.G."/>
        </authorList>
    </citation>
    <scope>NUCLEOTIDE SEQUENCE</scope>
    <source>
        <strain evidence="1">91603</strain>
    </source>
</reference>
<dbReference type="PANTHER" id="PTHR33067:SF9">
    <property type="entry name" value="RNA-DIRECTED DNA POLYMERASE"/>
    <property type="match status" value="1"/>
</dbReference>
<evidence type="ECO:0000313" key="2">
    <source>
        <dbReference type="Proteomes" id="UP001064489"/>
    </source>
</evidence>
<organism evidence="1 2">
    <name type="scientific">Acer negundo</name>
    <name type="common">Box elder</name>
    <dbReference type="NCBI Taxonomy" id="4023"/>
    <lineage>
        <taxon>Eukaryota</taxon>
        <taxon>Viridiplantae</taxon>
        <taxon>Streptophyta</taxon>
        <taxon>Embryophyta</taxon>
        <taxon>Tracheophyta</taxon>
        <taxon>Spermatophyta</taxon>
        <taxon>Magnoliopsida</taxon>
        <taxon>eudicotyledons</taxon>
        <taxon>Gunneridae</taxon>
        <taxon>Pentapetalae</taxon>
        <taxon>rosids</taxon>
        <taxon>malvids</taxon>
        <taxon>Sapindales</taxon>
        <taxon>Sapindaceae</taxon>
        <taxon>Hippocastanoideae</taxon>
        <taxon>Acereae</taxon>
        <taxon>Acer</taxon>
    </lineage>
</organism>
<sequence length="219" mass="24522">MIAYMQSNDQRANSHGASLKKMETQLAWIFDALVKNKEEGTIQTKEKILDTSSEVNVTREVEVTHDENRRSGIDFPVKLSDLESFVIEVGIENSPKMGAMLDMGANINMMSLEVYKQLKIQSIKPTSQTLIMADNSSTTPDCIVEEVYLNVHDLMVPVEFMVLECKKGETSGRDWKLLLGRSFMATAEMVVDIHSRNISFSCGGKSVNFMVDSPKMSQV</sequence>
<dbReference type="SUPFAM" id="SSF50630">
    <property type="entry name" value="Acid proteases"/>
    <property type="match status" value="1"/>
</dbReference>
<dbReference type="AlphaFoldDB" id="A0AAD5JI98"/>
<keyword evidence="2" id="KW-1185">Reference proteome</keyword>